<keyword evidence="2" id="KW-0812">Transmembrane</keyword>
<evidence type="ECO:0000256" key="2">
    <source>
        <dbReference type="ARBA" id="ARBA00022692"/>
    </source>
</evidence>
<dbReference type="GO" id="GO:0006998">
    <property type="term" value="P:nuclear envelope organization"/>
    <property type="evidence" value="ECO:0007669"/>
    <property type="project" value="TreeGrafter"/>
</dbReference>
<reference evidence="6" key="1">
    <citation type="journal article" date="2019" name="bioRxiv">
        <title>The Genome of the Zebra Mussel, Dreissena polymorpha: A Resource for Invasive Species Research.</title>
        <authorList>
            <person name="McCartney M.A."/>
            <person name="Auch B."/>
            <person name="Kono T."/>
            <person name="Mallez S."/>
            <person name="Zhang Y."/>
            <person name="Obille A."/>
            <person name="Becker A."/>
            <person name="Abrahante J.E."/>
            <person name="Garbe J."/>
            <person name="Badalamenti J.P."/>
            <person name="Herman A."/>
            <person name="Mangelson H."/>
            <person name="Liachko I."/>
            <person name="Sullivan S."/>
            <person name="Sone E.D."/>
            <person name="Koren S."/>
            <person name="Silverstein K.A.T."/>
            <person name="Beckman K.B."/>
            <person name="Gohl D.M."/>
        </authorList>
    </citation>
    <scope>NUCLEOTIDE SEQUENCE</scope>
    <source>
        <strain evidence="6">Duluth1</strain>
        <tissue evidence="6">Whole animal</tissue>
    </source>
</reference>
<dbReference type="PANTHER" id="PTHR13428">
    <property type="entry name" value="INNER NUCLEAR MEMBRANE PROTEIN MAN1 LEM DOMAIN CONTAINING PROTEIN"/>
    <property type="match status" value="1"/>
</dbReference>
<evidence type="ECO:0000313" key="6">
    <source>
        <dbReference type="EMBL" id="KAH3876615.1"/>
    </source>
</evidence>
<evidence type="ECO:0000256" key="4">
    <source>
        <dbReference type="ARBA" id="ARBA00023136"/>
    </source>
</evidence>
<organism evidence="6 7">
    <name type="scientific">Dreissena polymorpha</name>
    <name type="common">Zebra mussel</name>
    <name type="synonym">Mytilus polymorpha</name>
    <dbReference type="NCBI Taxonomy" id="45954"/>
    <lineage>
        <taxon>Eukaryota</taxon>
        <taxon>Metazoa</taxon>
        <taxon>Spiralia</taxon>
        <taxon>Lophotrochozoa</taxon>
        <taxon>Mollusca</taxon>
        <taxon>Bivalvia</taxon>
        <taxon>Autobranchia</taxon>
        <taxon>Heteroconchia</taxon>
        <taxon>Euheterodonta</taxon>
        <taxon>Imparidentia</taxon>
        <taxon>Neoheterodontei</taxon>
        <taxon>Myida</taxon>
        <taxon>Dreissenoidea</taxon>
        <taxon>Dreissenidae</taxon>
        <taxon>Dreissena</taxon>
    </lineage>
</organism>
<dbReference type="PANTHER" id="PTHR13428:SF12">
    <property type="entry name" value="INNER NUCLEAR MEMBRANE PROTEIN MAN1"/>
    <property type="match status" value="1"/>
</dbReference>
<keyword evidence="3" id="KW-1133">Transmembrane helix</keyword>
<comment type="caution">
    <text evidence="6">The sequence shown here is derived from an EMBL/GenBank/DDBJ whole genome shotgun (WGS) entry which is preliminary data.</text>
</comment>
<accession>A0A9D4RS19</accession>
<dbReference type="InterPro" id="IPR041885">
    <property type="entry name" value="MAN1_winged_helix_dom"/>
</dbReference>
<evidence type="ECO:0000256" key="5">
    <source>
        <dbReference type="ARBA" id="ARBA00023242"/>
    </source>
</evidence>
<dbReference type="Gene3D" id="1.10.10.1180">
    <property type="entry name" value="MAN1, winged-helix domain"/>
    <property type="match status" value="1"/>
</dbReference>
<name>A0A9D4RS19_DREPO</name>
<comment type="subcellular location">
    <subcellularLocation>
        <location evidence="1">Nucleus inner membrane</location>
    </subcellularLocation>
</comment>
<gene>
    <name evidence="6" type="ORF">DPMN_000462</name>
</gene>
<reference evidence="6" key="2">
    <citation type="submission" date="2020-11" db="EMBL/GenBank/DDBJ databases">
        <authorList>
            <person name="McCartney M.A."/>
            <person name="Auch B."/>
            <person name="Kono T."/>
            <person name="Mallez S."/>
            <person name="Becker A."/>
            <person name="Gohl D.M."/>
            <person name="Silverstein K.A.T."/>
            <person name="Koren S."/>
            <person name="Bechman K.B."/>
            <person name="Herman A."/>
            <person name="Abrahante J.E."/>
            <person name="Garbe J."/>
        </authorList>
    </citation>
    <scope>NUCLEOTIDE SEQUENCE</scope>
    <source>
        <strain evidence="6">Duluth1</strain>
        <tissue evidence="6">Whole animal</tissue>
    </source>
</reference>
<keyword evidence="5" id="KW-0539">Nucleus</keyword>
<dbReference type="GO" id="GO:0031490">
    <property type="term" value="F:chromatin DNA binding"/>
    <property type="evidence" value="ECO:0007669"/>
    <property type="project" value="TreeGrafter"/>
</dbReference>
<sequence length="56" mass="6613">MQTLWDDAVKFIEANESRIRPETQVIQGEEFSVWRWLQVLYGPLPGKMGLMPYFLP</sequence>
<dbReference type="GO" id="GO:0030514">
    <property type="term" value="P:negative regulation of BMP signaling pathway"/>
    <property type="evidence" value="ECO:0007669"/>
    <property type="project" value="TreeGrafter"/>
</dbReference>
<evidence type="ECO:0000256" key="3">
    <source>
        <dbReference type="ARBA" id="ARBA00022989"/>
    </source>
</evidence>
<dbReference type="Proteomes" id="UP000828390">
    <property type="component" value="Unassembled WGS sequence"/>
</dbReference>
<dbReference type="InterPro" id="IPR052277">
    <property type="entry name" value="INM_ESCRT-Associated"/>
</dbReference>
<proteinExistence type="predicted"/>
<dbReference type="EMBL" id="JAIWYP010000001">
    <property type="protein sequence ID" value="KAH3876615.1"/>
    <property type="molecule type" value="Genomic_DNA"/>
</dbReference>
<dbReference type="GO" id="GO:0005637">
    <property type="term" value="C:nuclear inner membrane"/>
    <property type="evidence" value="ECO:0007669"/>
    <property type="project" value="UniProtKB-SubCell"/>
</dbReference>
<keyword evidence="4" id="KW-0472">Membrane</keyword>
<keyword evidence="7" id="KW-1185">Reference proteome</keyword>
<evidence type="ECO:0000256" key="1">
    <source>
        <dbReference type="ARBA" id="ARBA00004540"/>
    </source>
</evidence>
<dbReference type="AlphaFoldDB" id="A0A9D4RS19"/>
<evidence type="ECO:0000313" key="7">
    <source>
        <dbReference type="Proteomes" id="UP000828390"/>
    </source>
</evidence>
<protein>
    <submittedName>
        <fullName evidence="6">Uncharacterized protein</fullName>
    </submittedName>
</protein>